<dbReference type="RefSeq" id="WP_183183703.1">
    <property type="nucleotide sequence ID" value="NZ_BMNP01000004.1"/>
</dbReference>
<proteinExistence type="predicted"/>
<evidence type="ECO:0000313" key="1">
    <source>
        <dbReference type="EMBL" id="MBB4073336.1"/>
    </source>
</evidence>
<reference evidence="1 2" key="1">
    <citation type="submission" date="2020-08" db="EMBL/GenBank/DDBJ databases">
        <title>Genomic Encyclopedia of Type Strains, Phase IV (KMG-IV): sequencing the most valuable type-strain genomes for metagenomic binning, comparative biology and taxonomic classification.</title>
        <authorList>
            <person name="Goeker M."/>
        </authorList>
    </citation>
    <scope>NUCLEOTIDE SEQUENCE [LARGE SCALE GENOMIC DNA]</scope>
    <source>
        <strain evidence="1 2">DSM 17075</strain>
    </source>
</reference>
<protein>
    <recommendedName>
        <fullName evidence="3">N-acetyltransferase domain-containing protein</fullName>
    </recommendedName>
</protein>
<dbReference type="EMBL" id="JACIDE010000006">
    <property type="protein sequence ID" value="MBB4073336.1"/>
    <property type="molecule type" value="Genomic_DNA"/>
</dbReference>
<evidence type="ECO:0008006" key="3">
    <source>
        <dbReference type="Google" id="ProtNLM"/>
    </source>
</evidence>
<gene>
    <name evidence="1" type="ORF">GGR02_001098</name>
</gene>
<accession>A0A840DW69</accession>
<dbReference type="SUPFAM" id="SSF55729">
    <property type="entry name" value="Acyl-CoA N-acyltransferases (Nat)"/>
    <property type="match status" value="1"/>
</dbReference>
<name>A0A840DW69_9BACL</name>
<organism evidence="1 2">
    <name type="scientific">Anoxybacteroides voinovskiense</name>
    <dbReference type="NCBI Taxonomy" id="230470"/>
    <lineage>
        <taxon>Bacteria</taxon>
        <taxon>Bacillati</taxon>
        <taxon>Bacillota</taxon>
        <taxon>Bacilli</taxon>
        <taxon>Bacillales</taxon>
        <taxon>Anoxybacillaceae</taxon>
        <taxon>Anoxybacteroides</taxon>
    </lineage>
</organism>
<evidence type="ECO:0000313" key="2">
    <source>
        <dbReference type="Proteomes" id="UP000559598"/>
    </source>
</evidence>
<dbReference type="InterPro" id="IPR016181">
    <property type="entry name" value="Acyl_CoA_acyltransferase"/>
</dbReference>
<dbReference type="Proteomes" id="UP000559598">
    <property type="component" value="Unassembled WGS sequence"/>
</dbReference>
<dbReference type="AlphaFoldDB" id="A0A840DW69"/>
<comment type="caution">
    <text evidence="1">The sequence shown here is derived from an EMBL/GenBank/DDBJ whole genome shotgun (WGS) entry which is preliminary data.</text>
</comment>
<dbReference type="Gene3D" id="3.40.630.30">
    <property type="match status" value="1"/>
</dbReference>
<sequence length="121" mass="13652">MEDAETVHQVMISVFEEYRHSDVPSSALFETVDGIKKALQTGEEKALLCFEHNVAIGTVRFTVGERDLYFFRLSVCPKARGKSMLLWLENDAKEHGKLSLSCKVRSSILKNVPLYNSLSTN</sequence>
<keyword evidence="2" id="KW-1185">Reference proteome</keyword>